<accession>H8N0R1</accession>
<dbReference type="STRING" id="1144275.COCOR_05566"/>
<dbReference type="Gene3D" id="1.25.40.10">
    <property type="entry name" value="Tetratricopeptide repeat domain"/>
    <property type="match status" value="3"/>
</dbReference>
<gene>
    <name evidence="3" type="ordered locus">COCOR_05566</name>
</gene>
<dbReference type="Pfam" id="PF14559">
    <property type="entry name" value="TPR_19"/>
    <property type="match status" value="1"/>
</dbReference>
<evidence type="ECO:0000313" key="3">
    <source>
        <dbReference type="EMBL" id="AFE06445.1"/>
    </source>
</evidence>
<dbReference type="EMBL" id="CP003389">
    <property type="protein sequence ID" value="AFE06445.1"/>
    <property type="molecule type" value="Genomic_DNA"/>
</dbReference>
<keyword evidence="1" id="KW-0802">TPR repeat</keyword>
<dbReference type="PROSITE" id="PS50005">
    <property type="entry name" value="TPR"/>
    <property type="match status" value="1"/>
</dbReference>
<protein>
    <submittedName>
        <fullName evidence="3">TPR repeat-containing protein</fullName>
    </submittedName>
</protein>
<dbReference type="Proteomes" id="UP000007587">
    <property type="component" value="Chromosome"/>
</dbReference>
<keyword evidence="2" id="KW-0472">Membrane</keyword>
<organism evidence="3 4">
    <name type="scientific">Corallococcus coralloides (strain ATCC 25202 / DSM 2259 / NBRC 100086 / M2)</name>
    <name type="common">Myxococcus coralloides</name>
    <dbReference type="NCBI Taxonomy" id="1144275"/>
    <lineage>
        <taxon>Bacteria</taxon>
        <taxon>Pseudomonadati</taxon>
        <taxon>Myxococcota</taxon>
        <taxon>Myxococcia</taxon>
        <taxon>Myxococcales</taxon>
        <taxon>Cystobacterineae</taxon>
        <taxon>Myxococcaceae</taxon>
        <taxon>Corallococcus</taxon>
    </lineage>
</organism>
<dbReference type="AlphaFoldDB" id="H8N0R1"/>
<keyword evidence="2" id="KW-1133">Transmembrane helix</keyword>
<reference evidence="4" key="2">
    <citation type="submission" date="2012-03" db="EMBL/GenBank/DDBJ databases">
        <title>Genome sequence of the fruiting myxobacterium Corallococcus coralloides DSM 2259.</title>
        <authorList>
            <person name="Huntley S."/>
            <person name="Zhang Y."/>
            <person name="Treuner-Lange A."/>
            <person name="Sensen C.W."/>
            <person name="Sogaard-Andersen L."/>
        </authorList>
    </citation>
    <scope>NUCLEOTIDE SEQUENCE [LARGE SCALE GENOMIC DNA]</scope>
    <source>
        <strain evidence="4">ATCC 25202 / DSM 2259 / NBRC 100086 / M2</strain>
    </source>
</reference>
<evidence type="ECO:0000313" key="4">
    <source>
        <dbReference type="Proteomes" id="UP000007587"/>
    </source>
</evidence>
<dbReference type="SUPFAM" id="SSF48452">
    <property type="entry name" value="TPR-like"/>
    <property type="match status" value="3"/>
</dbReference>
<dbReference type="KEGG" id="ccx:COCOR_05566"/>
<dbReference type="HOGENOM" id="CLU_517606_0_0_7"/>
<feature type="transmembrane region" description="Helical" evidence="2">
    <location>
        <begin position="15"/>
        <end position="37"/>
    </location>
</feature>
<dbReference type="RefSeq" id="WP_014398356.1">
    <property type="nucleotide sequence ID" value="NC_017030.1"/>
</dbReference>
<sequence>METSGRGDWKRREGLGSALAQIGVVAVLLAAGVAWYVHRGQVRQEVDAHLRTARSAVLKGNPSDLAMAQQNLEALFALAPDSRDARALAADLQAELWLTHHQPGADAKAREQLERAETLGSRSGERYGARALLLVGAGQTAEANKLLEELKSQGASSPRLTLAQARLLQKEGRLSEARQAFARAAEGAWKDPRFSAAYGEALLDEGMFPQAVEAFARATTANPDHLLSRVTSALAQLYAGRPPDGVTALLEEVRSRGKELTPALQARMAVAQAEVSLAKGAPDEALTHVDAALKAWPEEHYALFTRGRALAVKRAPEARQAFEAAAAKRPTAPLLTLEGARLLQAQGDGEGALAMLDAYEKTFREVKTRTADGKELPALDRDDRYWLARGGVMEAAGRQDDALAAYDKALAARGVGLARAQYAKGALLLARKDFDGAKSLLTAVAPETGAGSMPEAYAALGELLFAQGEFAAGCQQHYFSLVRARAQGAPVEQLATRANDIKKRLETSGQPAMAKAWLTEAGPLFNGGNEPAAVTR</sequence>
<evidence type="ECO:0000256" key="2">
    <source>
        <dbReference type="SAM" id="Phobius"/>
    </source>
</evidence>
<dbReference type="InParanoid" id="H8N0R1"/>
<evidence type="ECO:0000256" key="1">
    <source>
        <dbReference type="PROSITE-ProRule" id="PRU00339"/>
    </source>
</evidence>
<keyword evidence="4" id="KW-1185">Reference proteome</keyword>
<dbReference type="Pfam" id="PF13432">
    <property type="entry name" value="TPR_16"/>
    <property type="match status" value="1"/>
</dbReference>
<keyword evidence="2" id="KW-0812">Transmembrane</keyword>
<dbReference type="PANTHER" id="PTHR12558:SF13">
    <property type="entry name" value="CELL DIVISION CYCLE PROTEIN 27 HOMOLOG"/>
    <property type="match status" value="1"/>
</dbReference>
<dbReference type="InterPro" id="IPR011990">
    <property type="entry name" value="TPR-like_helical_dom_sf"/>
</dbReference>
<name>H8N0R1_CORCM</name>
<dbReference type="InterPro" id="IPR019734">
    <property type="entry name" value="TPR_rpt"/>
</dbReference>
<dbReference type="OrthoDB" id="5497095at2"/>
<reference evidence="3 4" key="1">
    <citation type="journal article" date="2012" name="J. Bacteriol.">
        <title>Complete Genome Sequence of the Fruiting Myxobacterium Corallococcus coralloides DSM 2259.</title>
        <authorList>
            <person name="Huntley S."/>
            <person name="Zhang Y."/>
            <person name="Treuner-Lange A."/>
            <person name="Kneip S."/>
            <person name="Sensen C.W."/>
            <person name="Sogaard-Andersen L."/>
        </authorList>
    </citation>
    <scope>NUCLEOTIDE SEQUENCE [LARGE SCALE GENOMIC DNA]</scope>
    <source>
        <strain evidence="4">ATCC 25202 / DSM 2259 / NBRC 100086 / M2</strain>
    </source>
</reference>
<proteinExistence type="predicted"/>
<dbReference type="eggNOG" id="COG0457">
    <property type="taxonomic scope" value="Bacteria"/>
</dbReference>
<dbReference type="PANTHER" id="PTHR12558">
    <property type="entry name" value="CELL DIVISION CYCLE 16,23,27"/>
    <property type="match status" value="1"/>
</dbReference>
<feature type="repeat" description="TPR" evidence="1">
    <location>
        <begin position="192"/>
        <end position="225"/>
    </location>
</feature>